<evidence type="ECO:0000313" key="1">
    <source>
        <dbReference type="EMBL" id="CCQ38023.1"/>
    </source>
</evidence>
<name>M1XTZ3_NATM8</name>
<accession>M1XTZ3</accession>
<dbReference type="KEGG" id="nmo:Nmlp_3912"/>
<dbReference type="AlphaFoldDB" id="M1XTZ3"/>
<protein>
    <submittedName>
        <fullName evidence="1">Small CPxCG-related zinc finger protein</fullName>
    </submittedName>
</protein>
<dbReference type="EMBL" id="HF582854">
    <property type="protein sequence ID" value="CCQ38023.1"/>
    <property type="molecule type" value="Genomic_DNA"/>
</dbReference>
<sequence length="50" mass="5855">MYRTLLAWVRRIPAEDVVYECRHCGTTLESELDECSCCGTRDGVVRYELR</sequence>
<evidence type="ECO:0000313" key="2">
    <source>
        <dbReference type="Proteomes" id="UP000011867"/>
    </source>
</evidence>
<dbReference type="HOGENOM" id="CLU_202925_0_0_2"/>
<keyword evidence="2" id="KW-1185">Reference proteome</keyword>
<reference evidence="1 2" key="1">
    <citation type="journal article" date="2013" name="Genome Announc.">
        <title>Genome of the haloarchaeon Natronomonas moolapensis, a neutrophilic member of a previously haloalkaliphilic genus.</title>
        <authorList>
            <person name="Dyall-Smith M.L."/>
            <person name="Pfeiffer F."/>
            <person name="Oberwinkler T."/>
            <person name="Klee K."/>
            <person name="Rampp M."/>
            <person name="Palm P."/>
            <person name="Gross K."/>
            <person name="Schuster S.C."/>
            <person name="Oesterhelt D."/>
        </authorList>
    </citation>
    <scope>NUCLEOTIDE SEQUENCE [LARGE SCALE GENOMIC DNA]</scope>
    <source>
        <strain evidence="2">DSM 18674 / JCM 14361 / 8.8.11</strain>
    </source>
</reference>
<dbReference type="Proteomes" id="UP000011867">
    <property type="component" value="Chromosome"/>
</dbReference>
<dbReference type="eggNOG" id="arCOG07976">
    <property type="taxonomic scope" value="Archaea"/>
</dbReference>
<dbReference type="RefSeq" id="WP_015410749.1">
    <property type="nucleotide sequence ID" value="NC_020388.1"/>
</dbReference>
<proteinExistence type="predicted"/>
<dbReference type="OrthoDB" id="295069at2157"/>
<gene>
    <name evidence="1" type="ordered locus">Nmlp_3912</name>
</gene>
<organism evidence="1 2">
    <name type="scientific">Natronomonas moolapensis (strain DSM 18674 / CECT 7526 / JCM 14361 / 8.8.11)</name>
    <dbReference type="NCBI Taxonomy" id="268739"/>
    <lineage>
        <taxon>Archaea</taxon>
        <taxon>Methanobacteriati</taxon>
        <taxon>Methanobacteriota</taxon>
        <taxon>Stenosarchaea group</taxon>
        <taxon>Halobacteria</taxon>
        <taxon>Halobacteriales</taxon>
        <taxon>Natronomonadaceae</taxon>
        <taxon>Natronomonas</taxon>
    </lineage>
</organism>
<dbReference type="GeneID" id="55549471"/>
<dbReference type="STRING" id="268739.Nmlp_3912"/>